<feature type="compositionally biased region" description="Low complexity" evidence="1">
    <location>
        <begin position="21"/>
        <end position="39"/>
    </location>
</feature>
<keyword evidence="4" id="KW-1185">Reference proteome</keyword>
<dbReference type="HOGENOM" id="CLU_2674776_0_0_1"/>
<dbReference type="EMBL" id="CM001218">
    <property type="protein sequence ID" value="KEH37685.1"/>
    <property type="molecule type" value="Genomic_DNA"/>
</dbReference>
<gene>
    <name evidence="2" type="ordered locus">MTR_2g445130</name>
</gene>
<dbReference type="EnsemblPlants" id="KEH37685">
    <property type="protein sequence ID" value="KEH37685"/>
    <property type="gene ID" value="MTR_2g445130"/>
</dbReference>
<feature type="region of interest" description="Disordered" evidence="1">
    <location>
        <begin position="1"/>
        <end position="39"/>
    </location>
</feature>
<proteinExistence type="predicted"/>
<name>A0A072VHQ8_MEDTR</name>
<organism evidence="2 4">
    <name type="scientific">Medicago truncatula</name>
    <name type="common">Barrel medic</name>
    <name type="synonym">Medicago tribuloides</name>
    <dbReference type="NCBI Taxonomy" id="3880"/>
    <lineage>
        <taxon>Eukaryota</taxon>
        <taxon>Viridiplantae</taxon>
        <taxon>Streptophyta</taxon>
        <taxon>Embryophyta</taxon>
        <taxon>Tracheophyta</taxon>
        <taxon>Spermatophyta</taxon>
        <taxon>Magnoliopsida</taxon>
        <taxon>eudicotyledons</taxon>
        <taxon>Gunneridae</taxon>
        <taxon>Pentapetalae</taxon>
        <taxon>rosids</taxon>
        <taxon>fabids</taxon>
        <taxon>Fabales</taxon>
        <taxon>Fabaceae</taxon>
        <taxon>Papilionoideae</taxon>
        <taxon>50 kb inversion clade</taxon>
        <taxon>NPAAA clade</taxon>
        <taxon>Hologalegina</taxon>
        <taxon>IRL clade</taxon>
        <taxon>Trifolieae</taxon>
        <taxon>Medicago</taxon>
    </lineage>
</organism>
<evidence type="ECO:0000313" key="3">
    <source>
        <dbReference type="EnsemblPlants" id="KEH37685"/>
    </source>
</evidence>
<reference evidence="2 4" key="2">
    <citation type="journal article" date="2014" name="BMC Genomics">
        <title>An improved genome release (version Mt4.0) for the model legume Medicago truncatula.</title>
        <authorList>
            <person name="Tang H."/>
            <person name="Krishnakumar V."/>
            <person name="Bidwell S."/>
            <person name="Rosen B."/>
            <person name="Chan A."/>
            <person name="Zhou S."/>
            <person name="Gentzbittel L."/>
            <person name="Childs K.L."/>
            <person name="Yandell M."/>
            <person name="Gundlach H."/>
            <person name="Mayer K.F."/>
            <person name="Schwartz D.C."/>
            <person name="Town C.D."/>
        </authorList>
    </citation>
    <scope>GENOME REANNOTATION</scope>
    <source>
        <strain evidence="2">A17</strain>
        <strain evidence="3 4">cv. Jemalong A17</strain>
    </source>
</reference>
<reference evidence="3" key="3">
    <citation type="submission" date="2015-04" db="UniProtKB">
        <authorList>
            <consortium name="EnsemblPlants"/>
        </authorList>
    </citation>
    <scope>IDENTIFICATION</scope>
    <source>
        <strain evidence="3">cv. Jemalong A17</strain>
    </source>
</reference>
<evidence type="ECO:0000313" key="4">
    <source>
        <dbReference type="Proteomes" id="UP000002051"/>
    </source>
</evidence>
<dbReference type="Proteomes" id="UP000002051">
    <property type="component" value="Chromosome 2"/>
</dbReference>
<evidence type="ECO:0000313" key="2">
    <source>
        <dbReference type="EMBL" id="KEH37685.1"/>
    </source>
</evidence>
<reference evidence="2 4" key="1">
    <citation type="journal article" date="2011" name="Nature">
        <title>The Medicago genome provides insight into the evolution of rhizobial symbioses.</title>
        <authorList>
            <person name="Young N.D."/>
            <person name="Debelle F."/>
            <person name="Oldroyd G.E."/>
            <person name="Geurts R."/>
            <person name="Cannon S.B."/>
            <person name="Udvardi M.K."/>
            <person name="Benedito V.A."/>
            <person name="Mayer K.F."/>
            <person name="Gouzy J."/>
            <person name="Schoof H."/>
            <person name="Van de Peer Y."/>
            <person name="Proost S."/>
            <person name="Cook D.R."/>
            <person name="Meyers B.C."/>
            <person name="Spannagl M."/>
            <person name="Cheung F."/>
            <person name="De Mita S."/>
            <person name="Krishnakumar V."/>
            <person name="Gundlach H."/>
            <person name="Zhou S."/>
            <person name="Mudge J."/>
            <person name="Bharti A.K."/>
            <person name="Murray J.D."/>
            <person name="Naoumkina M.A."/>
            <person name="Rosen B."/>
            <person name="Silverstein K.A."/>
            <person name="Tang H."/>
            <person name="Rombauts S."/>
            <person name="Zhao P.X."/>
            <person name="Zhou P."/>
            <person name="Barbe V."/>
            <person name="Bardou P."/>
            <person name="Bechner M."/>
            <person name="Bellec A."/>
            <person name="Berger A."/>
            <person name="Berges H."/>
            <person name="Bidwell S."/>
            <person name="Bisseling T."/>
            <person name="Choisne N."/>
            <person name="Couloux A."/>
            <person name="Denny R."/>
            <person name="Deshpande S."/>
            <person name="Dai X."/>
            <person name="Doyle J.J."/>
            <person name="Dudez A.M."/>
            <person name="Farmer A.D."/>
            <person name="Fouteau S."/>
            <person name="Franken C."/>
            <person name="Gibelin C."/>
            <person name="Gish J."/>
            <person name="Goldstein S."/>
            <person name="Gonzalez A.J."/>
            <person name="Green P.J."/>
            <person name="Hallab A."/>
            <person name="Hartog M."/>
            <person name="Hua A."/>
            <person name="Humphray S.J."/>
            <person name="Jeong D.H."/>
            <person name="Jing Y."/>
            <person name="Jocker A."/>
            <person name="Kenton S.M."/>
            <person name="Kim D.J."/>
            <person name="Klee K."/>
            <person name="Lai H."/>
            <person name="Lang C."/>
            <person name="Lin S."/>
            <person name="Macmil S.L."/>
            <person name="Magdelenat G."/>
            <person name="Matthews L."/>
            <person name="McCorrison J."/>
            <person name="Monaghan E.L."/>
            <person name="Mun J.H."/>
            <person name="Najar F.Z."/>
            <person name="Nicholson C."/>
            <person name="Noirot C."/>
            <person name="O'Bleness M."/>
            <person name="Paule C.R."/>
            <person name="Poulain J."/>
            <person name="Prion F."/>
            <person name="Qin B."/>
            <person name="Qu C."/>
            <person name="Retzel E.F."/>
            <person name="Riddle C."/>
            <person name="Sallet E."/>
            <person name="Samain S."/>
            <person name="Samson N."/>
            <person name="Sanders I."/>
            <person name="Saurat O."/>
            <person name="Scarpelli C."/>
            <person name="Schiex T."/>
            <person name="Segurens B."/>
            <person name="Severin A.J."/>
            <person name="Sherrier D.J."/>
            <person name="Shi R."/>
            <person name="Sims S."/>
            <person name="Singer S.R."/>
            <person name="Sinharoy S."/>
            <person name="Sterck L."/>
            <person name="Viollet A."/>
            <person name="Wang B.B."/>
            <person name="Wang K."/>
            <person name="Wang M."/>
            <person name="Wang X."/>
            <person name="Warfsmann J."/>
            <person name="Weissenbach J."/>
            <person name="White D.D."/>
            <person name="White J.D."/>
            <person name="Wiley G.B."/>
            <person name="Wincker P."/>
            <person name="Xing Y."/>
            <person name="Yang L."/>
            <person name="Yao Z."/>
            <person name="Ying F."/>
            <person name="Zhai J."/>
            <person name="Zhou L."/>
            <person name="Zuber A."/>
            <person name="Denarie J."/>
            <person name="Dixon R.A."/>
            <person name="May G.D."/>
            <person name="Schwartz D.C."/>
            <person name="Rogers J."/>
            <person name="Quetier F."/>
            <person name="Town C.D."/>
            <person name="Roe B.A."/>
        </authorList>
    </citation>
    <scope>NUCLEOTIDE SEQUENCE [LARGE SCALE GENOMIC DNA]</scope>
    <source>
        <strain evidence="2">A17</strain>
        <strain evidence="3 4">cv. Jemalong A17</strain>
    </source>
</reference>
<dbReference type="AlphaFoldDB" id="A0A072VHQ8"/>
<accession>A0A072VHQ8</accession>
<evidence type="ECO:0000256" key="1">
    <source>
        <dbReference type="SAM" id="MobiDB-lite"/>
    </source>
</evidence>
<protein>
    <submittedName>
        <fullName evidence="2 3">Uncharacterized protein</fullName>
    </submittedName>
</protein>
<sequence>MLDSGNLAPSPPLSAPCSVTDAAPAAPNAASGSSDNGSSAYARVLKRTREWNEDMVTSEAVVLQQSLNVYGSHVD</sequence>